<evidence type="ECO:0000313" key="9">
    <source>
        <dbReference type="Proteomes" id="UP000229834"/>
    </source>
</evidence>
<feature type="binding site" evidence="4 6">
    <location>
        <position position="133"/>
    </location>
    <ligand>
        <name>substrate</name>
    </ligand>
</feature>
<organism evidence="8 9">
    <name type="scientific">Candidatus Zambryskibacteria bacterium CG11_big_fil_rev_8_21_14_0_20_40_24</name>
    <dbReference type="NCBI Taxonomy" id="1975116"/>
    <lineage>
        <taxon>Bacteria</taxon>
        <taxon>Candidatus Zambryskiibacteriota</taxon>
    </lineage>
</organism>
<comment type="catalytic activity">
    <reaction evidence="4">
        <text>L-alanine = D-alanine</text>
        <dbReference type="Rhea" id="RHEA:20249"/>
        <dbReference type="ChEBI" id="CHEBI:57416"/>
        <dbReference type="ChEBI" id="CHEBI:57972"/>
        <dbReference type="EC" id="5.1.1.1"/>
    </reaction>
</comment>
<dbReference type="Pfam" id="PF00842">
    <property type="entry name" value="Ala_racemase_C"/>
    <property type="match status" value="1"/>
</dbReference>
<keyword evidence="2 4" id="KW-0663">Pyridoxal phosphate</keyword>
<dbReference type="Gene3D" id="3.20.20.10">
    <property type="entry name" value="Alanine racemase"/>
    <property type="match status" value="1"/>
</dbReference>
<protein>
    <recommendedName>
        <fullName evidence="4">Alanine racemase</fullName>
        <ecNumber evidence="4">5.1.1.1</ecNumber>
    </recommendedName>
</protein>
<dbReference type="AlphaFoldDB" id="A0A2H0K6Q8"/>
<dbReference type="SUPFAM" id="SSF50621">
    <property type="entry name" value="Alanine racemase C-terminal domain-like"/>
    <property type="match status" value="1"/>
</dbReference>
<dbReference type="InterPro" id="IPR001608">
    <property type="entry name" value="Ala_racemase_N"/>
</dbReference>
<dbReference type="GO" id="GO:0030632">
    <property type="term" value="P:D-alanine biosynthetic process"/>
    <property type="evidence" value="ECO:0007669"/>
    <property type="project" value="UniProtKB-UniRule"/>
</dbReference>
<feature type="domain" description="Alanine racemase C-terminal" evidence="7">
    <location>
        <begin position="247"/>
        <end position="375"/>
    </location>
</feature>
<feature type="active site" description="Proton acceptor; specific for D-alanine" evidence="4">
    <location>
        <position position="37"/>
    </location>
</feature>
<keyword evidence="3 4" id="KW-0413">Isomerase</keyword>
<dbReference type="PRINTS" id="PR00992">
    <property type="entry name" value="ALARACEMASE"/>
</dbReference>
<dbReference type="EC" id="5.1.1.1" evidence="4"/>
<evidence type="ECO:0000256" key="2">
    <source>
        <dbReference type="ARBA" id="ARBA00022898"/>
    </source>
</evidence>
<dbReference type="HAMAP" id="MF_01201">
    <property type="entry name" value="Ala_racemase"/>
    <property type="match status" value="1"/>
</dbReference>
<dbReference type="InterPro" id="IPR020622">
    <property type="entry name" value="Ala_racemase_pyridoxalP-BS"/>
</dbReference>
<dbReference type="Proteomes" id="UP000229834">
    <property type="component" value="Unassembled WGS sequence"/>
</dbReference>
<dbReference type="PANTHER" id="PTHR30511:SF0">
    <property type="entry name" value="ALANINE RACEMASE, CATABOLIC-RELATED"/>
    <property type="match status" value="1"/>
</dbReference>
<comment type="cofactor">
    <cofactor evidence="1 4 5">
        <name>pyridoxal 5'-phosphate</name>
        <dbReference type="ChEBI" id="CHEBI:597326"/>
    </cofactor>
</comment>
<comment type="pathway">
    <text evidence="4">Amino-acid biosynthesis; D-alanine biosynthesis; D-alanine from L-alanine: step 1/1.</text>
</comment>
<feature type="active site" description="Proton acceptor; specific for L-alanine" evidence="4">
    <location>
        <position position="268"/>
    </location>
</feature>
<evidence type="ECO:0000256" key="5">
    <source>
        <dbReference type="PIRSR" id="PIRSR600821-50"/>
    </source>
</evidence>
<reference evidence="8 9" key="1">
    <citation type="submission" date="2017-09" db="EMBL/GenBank/DDBJ databases">
        <title>Depth-based differentiation of microbial function through sediment-hosted aquifers and enrichment of novel symbionts in the deep terrestrial subsurface.</title>
        <authorList>
            <person name="Probst A.J."/>
            <person name="Ladd B."/>
            <person name="Jarett J.K."/>
            <person name="Geller-Mcgrath D.E."/>
            <person name="Sieber C.M."/>
            <person name="Emerson J.B."/>
            <person name="Anantharaman K."/>
            <person name="Thomas B.C."/>
            <person name="Malmstrom R."/>
            <person name="Stieglmeier M."/>
            <person name="Klingl A."/>
            <person name="Woyke T."/>
            <person name="Ryan C.M."/>
            <person name="Banfield J.F."/>
        </authorList>
    </citation>
    <scope>NUCLEOTIDE SEQUENCE [LARGE SCALE GENOMIC DNA]</scope>
    <source>
        <strain evidence="8">CG11_big_fil_rev_8_21_14_0_20_40_24</strain>
    </source>
</reference>
<dbReference type="GO" id="GO:0005829">
    <property type="term" value="C:cytosol"/>
    <property type="evidence" value="ECO:0007669"/>
    <property type="project" value="TreeGrafter"/>
</dbReference>
<feature type="binding site" evidence="4 6">
    <location>
        <position position="316"/>
    </location>
    <ligand>
        <name>substrate</name>
    </ligand>
</feature>
<dbReference type="Pfam" id="PF01168">
    <property type="entry name" value="Ala_racemase_N"/>
    <property type="match status" value="1"/>
</dbReference>
<dbReference type="InterPro" id="IPR029066">
    <property type="entry name" value="PLP-binding_barrel"/>
</dbReference>
<comment type="function">
    <text evidence="4">Catalyzes the interconversion of L-alanine and D-alanine. May also act on other amino acids.</text>
</comment>
<dbReference type="SUPFAM" id="SSF51419">
    <property type="entry name" value="PLP-binding barrel"/>
    <property type="match status" value="1"/>
</dbReference>
<evidence type="ECO:0000256" key="4">
    <source>
        <dbReference type="HAMAP-Rule" id="MF_01201"/>
    </source>
</evidence>
<dbReference type="InterPro" id="IPR000821">
    <property type="entry name" value="Ala_racemase"/>
</dbReference>
<dbReference type="SMART" id="SM01005">
    <property type="entry name" value="Ala_racemase_C"/>
    <property type="match status" value="1"/>
</dbReference>
<accession>A0A2H0K6Q8</accession>
<evidence type="ECO:0000259" key="7">
    <source>
        <dbReference type="SMART" id="SM01005"/>
    </source>
</evidence>
<evidence type="ECO:0000256" key="6">
    <source>
        <dbReference type="PIRSR" id="PIRSR600821-52"/>
    </source>
</evidence>
<dbReference type="GO" id="GO:0008784">
    <property type="term" value="F:alanine racemase activity"/>
    <property type="evidence" value="ECO:0007669"/>
    <property type="project" value="UniProtKB-UniRule"/>
</dbReference>
<feature type="modified residue" description="N6-(pyridoxal phosphate)lysine" evidence="4 5">
    <location>
        <position position="37"/>
    </location>
</feature>
<dbReference type="InterPro" id="IPR009006">
    <property type="entry name" value="Ala_racemase/Decarboxylase_C"/>
</dbReference>
<proteinExistence type="inferred from homology"/>
<dbReference type="GO" id="GO:0030170">
    <property type="term" value="F:pyridoxal phosphate binding"/>
    <property type="evidence" value="ECO:0007669"/>
    <property type="project" value="UniProtKB-UniRule"/>
</dbReference>
<dbReference type="NCBIfam" id="TIGR00492">
    <property type="entry name" value="alr"/>
    <property type="match status" value="1"/>
</dbReference>
<dbReference type="CDD" id="cd00430">
    <property type="entry name" value="PLPDE_III_AR"/>
    <property type="match status" value="1"/>
</dbReference>
<comment type="caution">
    <text evidence="8">The sequence shown here is derived from an EMBL/GenBank/DDBJ whole genome shotgun (WGS) entry which is preliminary data.</text>
</comment>
<evidence type="ECO:0000256" key="3">
    <source>
        <dbReference type="ARBA" id="ARBA00023235"/>
    </source>
</evidence>
<dbReference type="UniPathway" id="UPA00042">
    <property type="reaction ID" value="UER00497"/>
</dbReference>
<dbReference type="PANTHER" id="PTHR30511">
    <property type="entry name" value="ALANINE RACEMASE"/>
    <property type="match status" value="1"/>
</dbReference>
<dbReference type="EMBL" id="PCVC01000043">
    <property type="protein sequence ID" value="PIQ66940.1"/>
    <property type="molecule type" value="Genomic_DNA"/>
</dbReference>
<dbReference type="InterPro" id="IPR011079">
    <property type="entry name" value="Ala_racemase_C"/>
</dbReference>
<evidence type="ECO:0000313" key="8">
    <source>
        <dbReference type="EMBL" id="PIQ66940.1"/>
    </source>
</evidence>
<dbReference type="Gene3D" id="2.40.37.10">
    <property type="entry name" value="Lyase, Ornithine Decarboxylase, Chain A, domain 1"/>
    <property type="match status" value="1"/>
</dbReference>
<sequence length="375" mass="42288">MNKDLSRIEISRKNILSNVESFKNYLNSETKMVAVVKANAYGHGLAEVAPVIENYVEYFQVDDLLELREIRKISNKKTLVLGYVSEKELEEAVVLNGILAIYDIERMGILNKIGKRLGVKPKIHIKIDALLGRQGILTKDLPKFLKDIKDYKNISIEGIYSHLSSVDINDHSHTNKQMGIFEKSYHMMKQAGYKNLITHISATAGVLENERGFGDSRLVRLGIGMYGMWPEKSFQKKYGKKINLKPAMRWVSHIAQVKTLPANHPIGYNLAFVTKKITKIAVIPQGYGDGYDRGFSNNCYILVRGKRCRVLGRVAMNMFVVDVSNVFGVKAEDEVVLLGSQGKEEISAEELAKRLGTINYEITTRVSPLLPRKIV</sequence>
<dbReference type="PROSITE" id="PS00395">
    <property type="entry name" value="ALANINE_RACEMASE"/>
    <property type="match status" value="1"/>
</dbReference>
<gene>
    <name evidence="8" type="primary">alr</name>
    <name evidence="8" type="ORF">COV95_01410</name>
</gene>
<comment type="similarity">
    <text evidence="4">Belongs to the alanine racemase family.</text>
</comment>
<name>A0A2H0K6Q8_9BACT</name>
<evidence type="ECO:0000256" key="1">
    <source>
        <dbReference type="ARBA" id="ARBA00001933"/>
    </source>
</evidence>